<reference evidence="1" key="1">
    <citation type="submission" date="2009-10" db="EMBL/GenBank/DDBJ databases">
        <title>Diversity of trophic interactions inside an arsenic-rich microbial ecosystem.</title>
        <authorList>
            <person name="Bertin P.N."/>
            <person name="Heinrich-Salmeron A."/>
            <person name="Pelletier E."/>
            <person name="Goulhen-Chollet F."/>
            <person name="Arsene-Ploetze F."/>
            <person name="Gallien S."/>
            <person name="Calteau A."/>
            <person name="Vallenet D."/>
            <person name="Casiot C."/>
            <person name="Chane-Woon-Ming B."/>
            <person name="Giloteaux L."/>
            <person name="Barakat M."/>
            <person name="Bonnefoy V."/>
            <person name="Bruneel O."/>
            <person name="Chandler M."/>
            <person name="Cleiss J."/>
            <person name="Duran R."/>
            <person name="Elbaz-Poulichet F."/>
            <person name="Fonknechten N."/>
            <person name="Lauga B."/>
            <person name="Mornico D."/>
            <person name="Ortet P."/>
            <person name="Schaeffer C."/>
            <person name="Siguier P."/>
            <person name="Alexander Thil Smith A."/>
            <person name="Van Dorsselaer A."/>
            <person name="Weissenbach J."/>
            <person name="Medigue C."/>
            <person name="Le Paslier D."/>
        </authorList>
    </citation>
    <scope>NUCLEOTIDE SEQUENCE</scope>
</reference>
<evidence type="ECO:0000313" key="1">
    <source>
        <dbReference type="EMBL" id="CBH75892.1"/>
    </source>
</evidence>
<dbReference type="AlphaFoldDB" id="E6PHF4"/>
<dbReference type="EMBL" id="CABO01000034">
    <property type="protein sequence ID" value="CBI02331.1"/>
    <property type="molecule type" value="Genomic_DNA"/>
</dbReference>
<comment type="caution">
    <text evidence="1">The sequence shown here is derived from an EMBL/GenBank/DDBJ whole genome shotgun (WGS) entry which is preliminary data.</text>
</comment>
<proteinExistence type="predicted"/>
<name>E6PHF4_9ZZZZ</name>
<dbReference type="EMBL" id="CABL01000017">
    <property type="protein sequence ID" value="CBH75892.1"/>
    <property type="molecule type" value="Genomic_DNA"/>
</dbReference>
<accession>E6PHF4</accession>
<sequence>MSDRIDELMQLVDVEPDALREAEFAQAQAILENLVGKTIADIEVEETRIVLTTAEGNRFFFYGFLGGSEEEAT</sequence>
<gene>
    <name evidence="1" type="ORF">CARN1_1059</name>
    <name evidence="2" type="ORF">CARN4_1038</name>
</gene>
<protein>
    <submittedName>
        <fullName evidence="1">Uncharacterized protein</fullName>
    </submittedName>
</protein>
<evidence type="ECO:0000313" key="2">
    <source>
        <dbReference type="EMBL" id="CBI02331.1"/>
    </source>
</evidence>
<organism evidence="1">
    <name type="scientific">mine drainage metagenome</name>
    <dbReference type="NCBI Taxonomy" id="410659"/>
    <lineage>
        <taxon>unclassified sequences</taxon>
        <taxon>metagenomes</taxon>
        <taxon>ecological metagenomes</taxon>
    </lineage>
</organism>